<protein>
    <submittedName>
        <fullName evidence="1">Uncharacterized protein</fullName>
    </submittedName>
</protein>
<accession>A0ACB0KQC2</accession>
<organism evidence="1 2">
    <name type="scientific">Trifolium pratense</name>
    <name type="common">Red clover</name>
    <dbReference type="NCBI Taxonomy" id="57577"/>
    <lineage>
        <taxon>Eukaryota</taxon>
        <taxon>Viridiplantae</taxon>
        <taxon>Streptophyta</taxon>
        <taxon>Embryophyta</taxon>
        <taxon>Tracheophyta</taxon>
        <taxon>Spermatophyta</taxon>
        <taxon>Magnoliopsida</taxon>
        <taxon>eudicotyledons</taxon>
        <taxon>Gunneridae</taxon>
        <taxon>Pentapetalae</taxon>
        <taxon>rosids</taxon>
        <taxon>fabids</taxon>
        <taxon>Fabales</taxon>
        <taxon>Fabaceae</taxon>
        <taxon>Papilionoideae</taxon>
        <taxon>50 kb inversion clade</taxon>
        <taxon>NPAAA clade</taxon>
        <taxon>Hologalegina</taxon>
        <taxon>IRL clade</taxon>
        <taxon>Trifolieae</taxon>
        <taxon>Trifolium</taxon>
    </lineage>
</organism>
<reference evidence="1" key="1">
    <citation type="submission" date="2023-10" db="EMBL/GenBank/DDBJ databases">
        <authorList>
            <person name="Rodriguez Cubillos JULIANA M."/>
            <person name="De Vega J."/>
        </authorList>
    </citation>
    <scope>NUCLEOTIDE SEQUENCE</scope>
</reference>
<proteinExistence type="predicted"/>
<keyword evidence="2" id="KW-1185">Reference proteome</keyword>
<evidence type="ECO:0000313" key="1">
    <source>
        <dbReference type="EMBL" id="CAJ2659385.1"/>
    </source>
</evidence>
<dbReference type="Proteomes" id="UP001177021">
    <property type="component" value="Unassembled WGS sequence"/>
</dbReference>
<comment type="caution">
    <text evidence="1">The sequence shown here is derived from an EMBL/GenBank/DDBJ whole genome shotgun (WGS) entry which is preliminary data.</text>
</comment>
<gene>
    <name evidence="1" type="ORF">MILVUS5_LOCUS25573</name>
</gene>
<evidence type="ECO:0000313" key="2">
    <source>
        <dbReference type="Proteomes" id="UP001177021"/>
    </source>
</evidence>
<sequence>MVVSPINGSSPLSHSNGRTIPLSTFSRNSFVNVEKGDPVAFRSYWEKVRDECTVEIKGDEWMSYLGDTNNLCWYMVPQMRDAILRLHNVVGNAVTKDKFLVLGTGSSQLYQALLYALSPSESSHRPINVVAAAPYYSEYKDATDILQSRLFQWTGDAALYDKDEPYIEVVTSPNNPDGTLRVPAVNSRVEGKIIYDLAYYWPQYTPITDQLDHDVMVFTFSKCTGHAGSRIGWAFVKDIEVAKKMIRFTQLNSIGVSRESQIRAAKMIGVICDGYKILKSIESDHLFFDYSKRLMKERWEKFKTAIEKSKVFTLTKYPTSYCHFNKDLSEQYPAFAWLKCVEGIKDGESYLENLKIRTRGGERFGVSSKGDPVAFRSYWEKVRDECTVEIKGDEWMSYLGDTNNLCWYMVPQMRDAILRLHNVVGNAVTKDKFLVLGTGSSQLYQALLYALSPSESSHRPINVVAAAPYYSEYKDATDILQSRLFQWTGDAALYDKDEPYIEVVTSPNNPDGTLRVPAVNSRVEGKIIYDLAYYWPQYTPITDQLDHDVMVFTFSKCTGHAGSRIGWAFVKDIEVAKKMIRFTQLNSIGVSRESQIRAAKMIGVICDGYKILKSIESDHLFFDYSKRLMKERWEKFKTAIEKSKVFTLTKYPTSYCHFNKDLSEQYPAFAWLKCVEGIKDGESYLENLKIRTRGGERFGVSSKYVRVSMIGTDDEFNELCTRLSNAKRE</sequence>
<name>A0ACB0KQC2_TRIPR</name>
<dbReference type="EMBL" id="CASHSV030000311">
    <property type="protein sequence ID" value="CAJ2659385.1"/>
    <property type="molecule type" value="Genomic_DNA"/>
</dbReference>